<dbReference type="AlphaFoldDB" id="A0A645J9V4"/>
<comment type="caution">
    <text evidence="1">The sequence shown here is derived from an EMBL/GenBank/DDBJ whole genome shotgun (WGS) entry which is preliminary data.</text>
</comment>
<name>A0A645J9V4_9ZZZZ</name>
<proteinExistence type="predicted"/>
<organism evidence="1">
    <name type="scientific">bioreactor metagenome</name>
    <dbReference type="NCBI Taxonomy" id="1076179"/>
    <lineage>
        <taxon>unclassified sequences</taxon>
        <taxon>metagenomes</taxon>
        <taxon>ecological metagenomes</taxon>
    </lineage>
</organism>
<accession>A0A645J9V4</accession>
<evidence type="ECO:0000313" key="1">
    <source>
        <dbReference type="EMBL" id="MPN59930.1"/>
    </source>
</evidence>
<gene>
    <name evidence="1" type="ORF">SDC9_207653</name>
</gene>
<sequence>MNGFGLAVSARYQHHMPGVHNGAQTLGDAVRGHLVDIAAEEAGVVDAGLRGEGLDPGAGGQ</sequence>
<protein>
    <submittedName>
        <fullName evidence="1">Uncharacterized protein</fullName>
    </submittedName>
</protein>
<reference evidence="1" key="1">
    <citation type="submission" date="2019-08" db="EMBL/GenBank/DDBJ databases">
        <authorList>
            <person name="Kucharzyk K."/>
            <person name="Murdoch R.W."/>
            <person name="Higgins S."/>
            <person name="Loffler F."/>
        </authorList>
    </citation>
    <scope>NUCLEOTIDE SEQUENCE</scope>
</reference>
<dbReference type="EMBL" id="VSSQ01134532">
    <property type="protein sequence ID" value="MPN59930.1"/>
    <property type="molecule type" value="Genomic_DNA"/>
</dbReference>